<reference evidence="2 3" key="1">
    <citation type="submission" date="2018-07" db="EMBL/GenBank/DDBJ databases">
        <title>Campylobacter zealandensis sp. nov., isolated from birds and water in New Zealand.</title>
        <authorList>
            <person name="Wilkinson D.A."/>
            <person name="Biggs P.J."/>
            <person name="French N.P."/>
            <person name="Midwinter A.C."/>
        </authorList>
    </citation>
    <scope>NUCLEOTIDE SEQUENCE [LARGE SCALE GENOMIC DNA]</scope>
    <source>
        <strain evidence="2 3">B423b</strain>
    </source>
</reference>
<evidence type="ECO:0008006" key="4">
    <source>
        <dbReference type="Google" id="ProtNLM"/>
    </source>
</evidence>
<name>A0A4Q9JUY3_9BACT</name>
<sequence>MKKAYILISIVFLITLVSFLINLSFNISSYIPRILRDEYYYIQARILSLNAKELAKYFLYKAKQEGKECINFINFNYPKDDDIVRIDYFYPIAECDNFKFKSINQDANLSKDGVIIINISIRLNSNQAVNDEIFINKKDLIYTNQDFWKSW</sequence>
<keyword evidence="1" id="KW-0812">Transmembrane</keyword>
<dbReference type="EMBL" id="QPGR01000007">
    <property type="protein sequence ID" value="TBR81153.1"/>
    <property type="molecule type" value="Genomic_DNA"/>
</dbReference>
<comment type="caution">
    <text evidence="2">The sequence shown here is derived from an EMBL/GenBank/DDBJ whole genome shotgun (WGS) entry which is preliminary data.</text>
</comment>
<evidence type="ECO:0000313" key="3">
    <source>
        <dbReference type="Proteomes" id="UP000292583"/>
    </source>
</evidence>
<gene>
    <name evidence="2" type="ORF">DU473_04950</name>
</gene>
<accession>A0A4Q9JUY3</accession>
<dbReference type="AlphaFoldDB" id="A0A4Q9JUY3"/>
<evidence type="ECO:0000256" key="1">
    <source>
        <dbReference type="SAM" id="Phobius"/>
    </source>
</evidence>
<feature type="transmembrane region" description="Helical" evidence="1">
    <location>
        <begin position="6"/>
        <end position="25"/>
    </location>
</feature>
<protein>
    <recommendedName>
        <fullName evidence="4">Periplasmic protein</fullName>
    </recommendedName>
</protein>
<keyword evidence="1" id="KW-1133">Transmembrane helix</keyword>
<keyword evidence="3" id="KW-1185">Reference proteome</keyword>
<dbReference type="RefSeq" id="WP_131162952.1">
    <property type="nucleotide sequence ID" value="NZ_QPGQ01000002.1"/>
</dbReference>
<organism evidence="2 3">
    <name type="scientific">Campylobacter novaezeelandiae</name>
    <dbReference type="NCBI Taxonomy" id="2267891"/>
    <lineage>
        <taxon>Bacteria</taxon>
        <taxon>Pseudomonadati</taxon>
        <taxon>Campylobacterota</taxon>
        <taxon>Epsilonproteobacteria</taxon>
        <taxon>Campylobacterales</taxon>
        <taxon>Campylobacteraceae</taxon>
        <taxon>Campylobacter</taxon>
    </lineage>
</organism>
<dbReference type="Proteomes" id="UP000292583">
    <property type="component" value="Unassembled WGS sequence"/>
</dbReference>
<evidence type="ECO:0000313" key="2">
    <source>
        <dbReference type="EMBL" id="TBR81153.1"/>
    </source>
</evidence>
<keyword evidence="1" id="KW-0472">Membrane</keyword>
<proteinExistence type="predicted"/>
<dbReference type="OrthoDB" id="5355848at2"/>